<comment type="caution">
    <text evidence="2">The sequence shown here is derived from an EMBL/GenBank/DDBJ whole genome shotgun (WGS) entry which is preliminary data.</text>
</comment>
<feature type="domain" description="Fibronectin type-III" evidence="1">
    <location>
        <begin position="16"/>
        <end position="109"/>
    </location>
</feature>
<dbReference type="CDD" id="cd00063">
    <property type="entry name" value="FN3"/>
    <property type="match status" value="1"/>
</dbReference>
<accession>A0AA40HC07</accession>
<dbReference type="Gene3D" id="2.60.40.10">
    <property type="entry name" value="Immunoglobulins"/>
    <property type="match status" value="1"/>
</dbReference>
<dbReference type="EMBL" id="JAULJE010000024">
    <property type="protein sequence ID" value="KAK1328092.1"/>
    <property type="molecule type" value="Genomic_DNA"/>
</dbReference>
<reference evidence="2" key="1">
    <citation type="submission" date="2023-06" db="EMBL/GenBank/DDBJ databases">
        <title>Reference genome for the Northern bat (Eptesicus nilssonii), a most northern bat species.</title>
        <authorList>
            <person name="Laine V.N."/>
            <person name="Pulliainen A.T."/>
            <person name="Lilley T.M."/>
        </authorList>
    </citation>
    <scope>NUCLEOTIDE SEQUENCE</scope>
    <source>
        <strain evidence="2">BLF_Eptnil</strain>
        <tissue evidence="2">Kidney</tissue>
    </source>
</reference>
<dbReference type="InterPro" id="IPR036116">
    <property type="entry name" value="FN3_sf"/>
</dbReference>
<organism evidence="2 3">
    <name type="scientific">Cnephaeus nilssonii</name>
    <name type="common">Northern bat</name>
    <name type="synonym">Eptesicus nilssonii</name>
    <dbReference type="NCBI Taxonomy" id="3371016"/>
    <lineage>
        <taxon>Eukaryota</taxon>
        <taxon>Metazoa</taxon>
        <taxon>Chordata</taxon>
        <taxon>Craniata</taxon>
        <taxon>Vertebrata</taxon>
        <taxon>Euteleostomi</taxon>
        <taxon>Mammalia</taxon>
        <taxon>Eutheria</taxon>
        <taxon>Laurasiatheria</taxon>
        <taxon>Chiroptera</taxon>
        <taxon>Yangochiroptera</taxon>
        <taxon>Vespertilionidae</taxon>
        <taxon>Cnephaeus</taxon>
    </lineage>
</organism>
<evidence type="ECO:0000313" key="2">
    <source>
        <dbReference type="EMBL" id="KAK1328092.1"/>
    </source>
</evidence>
<dbReference type="AlphaFoldDB" id="A0AA40HC07"/>
<keyword evidence="3" id="KW-1185">Reference proteome</keyword>
<protein>
    <recommendedName>
        <fullName evidence="1">Fibronectin type-III domain-containing protein</fullName>
    </recommendedName>
</protein>
<dbReference type="InterPro" id="IPR013783">
    <property type="entry name" value="Ig-like_fold"/>
</dbReference>
<dbReference type="Pfam" id="PF00041">
    <property type="entry name" value="fn3"/>
    <property type="match status" value="1"/>
</dbReference>
<dbReference type="Proteomes" id="UP001177744">
    <property type="component" value="Unassembled WGS sequence"/>
</dbReference>
<sequence>MAQALSSRCHWRPPDGVLPPRLAAPLHQSSGCLVYTSSEQRPGSARYQLQMRPGRSSPALLELFSSPSASLSHEVRDLQPHTEYAFRVVASNGFGSALSPWVLFMTTEDSKCSACYTAKCPLHGGVFNVFSFS</sequence>
<proteinExistence type="predicted"/>
<gene>
    <name evidence="2" type="ORF">QTO34_012515</name>
</gene>
<dbReference type="InterPro" id="IPR003961">
    <property type="entry name" value="FN3_dom"/>
</dbReference>
<evidence type="ECO:0000259" key="1">
    <source>
        <dbReference type="PROSITE" id="PS50853"/>
    </source>
</evidence>
<name>A0AA40HC07_CNENI</name>
<evidence type="ECO:0000313" key="3">
    <source>
        <dbReference type="Proteomes" id="UP001177744"/>
    </source>
</evidence>
<dbReference type="PROSITE" id="PS50853">
    <property type="entry name" value="FN3"/>
    <property type="match status" value="1"/>
</dbReference>
<dbReference type="SUPFAM" id="SSF49265">
    <property type="entry name" value="Fibronectin type III"/>
    <property type="match status" value="1"/>
</dbReference>